<dbReference type="GO" id="GO:0016757">
    <property type="term" value="F:glycosyltransferase activity"/>
    <property type="evidence" value="ECO:0007669"/>
    <property type="project" value="UniProtKB-KW"/>
</dbReference>
<evidence type="ECO:0000313" key="2">
    <source>
        <dbReference type="EMBL" id="MBZ2165772.1"/>
    </source>
</evidence>
<keyword evidence="2" id="KW-0808">Transferase</keyword>
<comment type="caution">
    <text evidence="2">The sequence shown here is derived from an EMBL/GenBank/DDBJ whole genome shotgun (WGS) entry which is preliminary data.</text>
</comment>
<evidence type="ECO:0000259" key="1">
    <source>
        <dbReference type="Pfam" id="PF00156"/>
    </source>
</evidence>
<reference evidence="3" key="1">
    <citation type="journal article" date="2022" name="Microbiol. Resour. Announc.">
        <title>Draft Genome Sequence of a Methanogenic Archaeon from West Spitsbergen Permafrost.</title>
        <authorList>
            <person name="Trubitsyn V."/>
            <person name="Rivkina E."/>
            <person name="Shcherbakova V."/>
        </authorList>
    </citation>
    <scope>NUCLEOTIDE SEQUENCE [LARGE SCALE GENOMIC DNA]</scope>
    <source>
        <strain evidence="3">VT</strain>
    </source>
</reference>
<gene>
    <name evidence="2" type="ORF">K8N75_06940</name>
</gene>
<protein>
    <submittedName>
        <fullName evidence="2">Phosphoribosyltransferase</fullName>
    </submittedName>
</protein>
<dbReference type="EMBL" id="JAIOUQ010000007">
    <property type="protein sequence ID" value="MBZ2165772.1"/>
    <property type="molecule type" value="Genomic_DNA"/>
</dbReference>
<proteinExistence type="predicted"/>
<name>A0A8T5UP57_9EURY</name>
<accession>A0A8T5UP57</accession>
<dbReference type="InterPro" id="IPR000836">
    <property type="entry name" value="PRTase_dom"/>
</dbReference>
<dbReference type="Gene3D" id="3.40.50.2020">
    <property type="match status" value="1"/>
</dbReference>
<dbReference type="AlphaFoldDB" id="A0A8T5UP57"/>
<dbReference type="InterPro" id="IPR029057">
    <property type="entry name" value="PRTase-like"/>
</dbReference>
<dbReference type="Proteomes" id="UP000825933">
    <property type="component" value="Unassembled WGS sequence"/>
</dbReference>
<dbReference type="SUPFAM" id="SSF53271">
    <property type="entry name" value="PRTase-like"/>
    <property type="match status" value="1"/>
</dbReference>
<keyword evidence="2" id="KW-0328">Glycosyltransferase</keyword>
<keyword evidence="3" id="KW-1185">Reference proteome</keyword>
<feature type="domain" description="Phosphoribosyltransferase" evidence="1">
    <location>
        <begin position="37"/>
        <end position="216"/>
    </location>
</feature>
<dbReference type="Pfam" id="PF00156">
    <property type="entry name" value="Pribosyltran"/>
    <property type="match status" value="1"/>
</dbReference>
<evidence type="ECO:0000313" key="3">
    <source>
        <dbReference type="Proteomes" id="UP000825933"/>
    </source>
</evidence>
<organism evidence="2 3">
    <name type="scientific">Methanobacterium spitsbergense</name>
    <dbReference type="NCBI Taxonomy" id="2874285"/>
    <lineage>
        <taxon>Archaea</taxon>
        <taxon>Methanobacteriati</taxon>
        <taxon>Methanobacteriota</taxon>
        <taxon>Methanomada group</taxon>
        <taxon>Methanobacteria</taxon>
        <taxon>Methanobacteriales</taxon>
        <taxon>Methanobacteriaceae</taxon>
        <taxon>Methanobacterium</taxon>
    </lineage>
</organism>
<dbReference type="Gene3D" id="3.30.1310.20">
    <property type="entry name" value="PRTase-like"/>
    <property type="match status" value="1"/>
</dbReference>
<sequence>MNKDYNVFKMDELNNVVEIPEFRDVTGIFKDRKHAGNILADMLIDYKDTKSIIFGIPAGGVPVAEPIASKLNLNLDVAVVSKITLPWNTEAGYGAVAFDGTVELNHDVLSQIGLNKDQIKAGIEKTSLKIERRIKTFRGLKPFPETENHTVILVDDGIASGFTMLVAVEALKKTGANKIIIAVPTAHLKSLKTVSGMVDLVYCPNIRGGWGFAVAEAYHNWYDVSEDDVIEILK</sequence>
<dbReference type="CDD" id="cd06223">
    <property type="entry name" value="PRTases_typeI"/>
    <property type="match status" value="1"/>
</dbReference>